<protein>
    <submittedName>
        <fullName evidence="5">Methyl-accepting chemotaxis protein, nitrate/nitrite sensing</fullName>
    </submittedName>
</protein>
<dbReference type="AlphaFoldDB" id="B6BGS6"/>
<dbReference type="InterPro" id="IPR025991">
    <property type="entry name" value="Chemoreceptor_zinc-bind_dom"/>
</dbReference>
<dbReference type="Pfam" id="PF13682">
    <property type="entry name" value="CZB"/>
    <property type="match status" value="1"/>
</dbReference>
<dbReference type="InterPro" id="IPR013587">
    <property type="entry name" value="Nitrate/nitrite_sensing"/>
</dbReference>
<keyword evidence="6" id="KW-1185">Reference proteome</keyword>
<dbReference type="PROSITE" id="PS50111">
    <property type="entry name" value="CHEMOTAXIS_TRANSDUC_2"/>
    <property type="match status" value="1"/>
</dbReference>
<evidence type="ECO:0000259" key="4">
    <source>
        <dbReference type="PROSITE" id="PS50111"/>
    </source>
</evidence>
<sequence>MLNNMSIKIKMTLMVFIPAVVIFILLSINGIKNYQQVQELSKIEEATILATKISAMIHNTQKERGASAGFIGSEGKKFVTELPNIRKDTDATRSEMEAYYRSMDFSKYPKEMQNQMSDAMSKLSVIEEKRAKISALEFKISDAVGYYTPMNSAFLDTIAYIAKMSSDQKMSTSLNAFANYLYSKERAGIERAVMTGTFAKDSFPPGFYAKFIKLMSEQDVYMSRYMFLASKENSDFCSNTLVGEAVEEVKRMRAIGVSHMDGGFGVDASYWFKTITAKINLLKKVENHLAKGILEEVDSLKSQANTRLMINIIINIVIMVFILGFGTVVAKGLTSRISKFKEELDDIISSKDFSKKISQSGGDEISSIQSAANHTLETAYEAILAANESLENSEKHSKENEIQLEKNRLTLSLTDLLSEGATTGVKEVQEGLIRNMDSLQIINEKNAQTEGTVSDVKDSTAQMGESLENISHKMHESRENSDQLNNSVNEITNVISLIKDISDQTNLLALNAAIEAARAGEHGRGFAVVADEVRKLAERTQKATSEVEVNINLLKQNSAAMQEFSEVMDGEISISLEKLSSFNESLYTLVDGAHDIQYSNKKISNEMFVNLAKLDHIVFKLGGYESVFKNNKEHTFSQHTTCRFGKWYTGEGKDVFSGTASYSKIDVPHKAVHESVRNVPALIGGGLVENAEKIIEAFTSAEKNSKQLFDHLDNMVDEVS</sequence>
<dbReference type="Proteomes" id="UP000006431">
    <property type="component" value="Unassembled WGS sequence"/>
</dbReference>
<gene>
    <name evidence="5" type="ORF">SMGD1_1184</name>
</gene>
<feature type="domain" description="Methyl-accepting transducer" evidence="4">
    <location>
        <begin position="419"/>
        <end position="604"/>
    </location>
</feature>
<dbReference type="SMART" id="SM00283">
    <property type="entry name" value="MA"/>
    <property type="match status" value="1"/>
</dbReference>
<dbReference type="Gene3D" id="1.20.120.30">
    <property type="entry name" value="Aspartate receptor, ligand-binding domain"/>
    <property type="match status" value="1"/>
</dbReference>
<dbReference type="Gene3D" id="6.10.250.3200">
    <property type="match status" value="1"/>
</dbReference>
<evidence type="ECO:0000313" key="5">
    <source>
        <dbReference type="EMBL" id="EHP29708.1"/>
    </source>
</evidence>
<name>B6BGS6_SULGG</name>
<comment type="caution">
    <text evidence="5">The sequence shown here is derived from an EMBL/GenBank/DDBJ whole genome shotgun (WGS) entry which is preliminary data.</text>
</comment>
<evidence type="ECO:0000256" key="3">
    <source>
        <dbReference type="SAM" id="Phobius"/>
    </source>
</evidence>
<dbReference type="STRING" id="929558.SMGD1_1184"/>
<keyword evidence="3" id="KW-0812">Transmembrane</keyword>
<dbReference type="GO" id="GO:0016020">
    <property type="term" value="C:membrane"/>
    <property type="evidence" value="ECO:0007669"/>
    <property type="project" value="InterPro"/>
</dbReference>
<reference evidence="5 6" key="1">
    <citation type="journal article" date="2012" name="Proc. Natl. Acad. Sci. U.S.A.">
        <title>Genome and physiology of a model Epsilonproteobacterium responsible for sulfide detoxification in marine oxygen depletion zones.</title>
        <authorList>
            <person name="Grote J."/>
            <person name="Schott T."/>
            <person name="Bruckner C.G."/>
            <person name="Glockner F.O."/>
            <person name="Jost G."/>
            <person name="Teeling H."/>
            <person name="Labrenz M."/>
            <person name="Jurgens K."/>
        </authorList>
    </citation>
    <scope>NUCLEOTIDE SEQUENCE [LARGE SCALE GENOMIC DNA]</scope>
    <source>
        <strain evidence="5 6">GD1</strain>
    </source>
</reference>
<accession>H1FZ94</accession>
<dbReference type="Gene3D" id="6.10.340.10">
    <property type="match status" value="1"/>
</dbReference>
<dbReference type="Pfam" id="PF00015">
    <property type="entry name" value="MCPsignal"/>
    <property type="match status" value="1"/>
</dbReference>
<dbReference type="PATRIC" id="fig|929558.5.peg.1176"/>
<dbReference type="eggNOG" id="COG0840">
    <property type="taxonomic scope" value="Bacteria"/>
</dbReference>
<dbReference type="EMBL" id="AFRZ01000001">
    <property type="protein sequence ID" value="EHP29708.1"/>
    <property type="molecule type" value="Genomic_DNA"/>
</dbReference>
<dbReference type="HOGENOM" id="CLU_000445_107_27_7"/>
<dbReference type="OrthoDB" id="2489132at2"/>
<dbReference type="PANTHER" id="PTHR32089">
    <property type="entry name" value="METHYL-ACCEPTING CHEMOTAXIS PROTEIN MCPB"/>
    <property type="match status" value="1"/>
</dbReference>
<evidence type="ECO:0000256" key="1">
    <source>
        <dbReference type="ARBA" id="ARBA00023224"/>
    </source>
</evidence>
<keyword evidence="3" id="KW-0472">Membrane</keyword>
<evidence type="ECO:0000313" key="6">
    <source>
        <dbReference type="Proteomes" id="UP000006431"/>
    </source>
</evidence>
<feature type="transmembrane region" description="Helical" evidence="3">
    <location>
        <begin position="308"/>
        <end position="330"/>
    </location>
</feature>
<evidence type="ECO:0000256" key="2">
    <source>
        <dbReference type="PROSITE-ProRule" id="PRU00284"/>
    </source>
</evidence>
<accession>B6BGS6</accession>
<dbReference type="GO" id="GO:0007165">
    <property type="term" value="P:signal transduction"/>
    <property type="evidence" value="ECO:0007669"/>
    <property type="project" value="UniProtKB-KW"/>
</dbReference>
<keyword evidence="3" id="KW-1133">Transmembrane helix</keyword>
<dbReference type="Pfam" id="PF08376">
    <property type="entry name" value="NIT"/>
    <property type="match status" value="1"/>
</dbReference>
<dbReference type="InterPro" id="IPR004089">
    <property type="entry name" value="MCPsignal_dom"/>
</dbReference>
<proteinExistence type="predicted"/>
<dbReference type="SUPFAM" id="SSF58104">
    <property type="entry name" value="Methyl-accepting chemotaxis protein (MCP) signaling domain"/>
    <property type="match status" value="1"/>
</dbReference>
<dbReference type="PANTHER" id="PTHR32089:SF112">
    <property type="entry name" value="LYSOZYME-LIKE PROTEIN-RELATED"/>
    <property type="match status" value="1"/>
</dbReference>
<organism evidence="5 6">
    <name type="scientific">Sulfurimonas gotlandica (strain DSM 19862 / JCM 16533 / GD1)</name>
    <dbReference type="NCBI Taxonomy" id="929558"/>
    <lineage>
        <taxon>Bacteria</taxon>
        <taxon>Pseudomonadati</taxon>
        <taxon>Campylobacterota</taxon>
        <taxon>Epsilonproteobacteria</taxon>
        <taxon>Campylobacterales</taxon>
        <taxon>Sulfurimonadaceae</taxon>
        <taxon>Sulfurimonas</taxon>
    </lineage>
</organism>
<keyword evidence="1 2" id="KW-0807">Transducer</keyword>